<dbReference type="RefSeq" id="WP_071974055.1">
    <property type="nucleotide sequence ID" value="NZ_CP018077.1"/>
</dbReference>
<evidence type="ECO:0000313" key="3">
    <source>
        <dbReference type="EMBL" id="APE45715.1"/>
    </source>
</evidence>
<sequence length="78" mass="8265">MSDNNDFLRTGSGNFRLRADVTALMLKGAGYAALVCVVVGLCLWLLAALGLLLPEQSRDTPDPTPYSDVPALRASDIG</sequence>
<name>A0A1J0WN89_9RHOB</name>
<reference evidence="3 4" key="1">
    <citation type="submission" date="2016-11" db="EMBL/GenBank/DDBJ databases">
        <title>Complete genome sequence of Sulfitobacter sp. AM1-D1, a toxic bacteria associated with marine dinoflagellate Alexandrium minutum in East China Sea.</title>
        <authorList>
            <person name="Yang Q."/>
            <person name="Zhang X."/>
            <person name="Tian X."/>
        </authorList>
    </citation>
    <scope>NUCLEOTIDE SEQUENCE [LARGE SCALE GENOMIC DNA]</scope>
    <source>
        <strain evidence="3 4">AM1-D1</strain>
        <plasmid evidence="3 4">unnamed1</plasmid>
    </source>
</reference>
<protein>
    <submittedName>
        <fullName evidence="3">Uncharacterized protein</fullName>
    </submittedName>
</protein>
<dbReference type="InterPro" id="IPR020169">
    <property type="entry name" value="Intrinsic_membrane_PufX"/>
</dbReference>
<accession>A0A1J0WN89</accession>
<keyword evidence="2" id="KW-1133">Transmembrane helix</keyword>
<keyword evidence="2" id="KW-0812">Transmembrane</keyword>
<dbReference type="Proteomes" id="UP000181897">
    <property type="component" value="Plasmid unnamed1"/>
</dbReference>
<geneLocation type="plasmid" evidence="3 4">
    <name>unnamed1</name>
</geneLocation>
<keyword evidence="4" id="KW-1185">Reference proteome</keyword>
<proteinExistence type="predicted"/>
<feature type="region of interest" description="Disordered" evidence="1">
    <location>
        <begin position="55"/>
        <end position="78"/>
    </location>
</feature>
<dbReference type="EMBL" id="CP018077">
    <property type="protein sequence ID" value="APE45715.1"/>
    <property type="molecule type" value="Genomic_DNA"/>
</dbReference>
<evidence type="ECO:0000256" key="2">
    <source>
        <dbReference type="SAM" id="Phobius"/>
    </source>
</evidence>
<feature type="transmembrane region" description="Helical" evidence="2">
    <location>
        <begin position="31"/>
        <end position="53"/>
    </location>
</feature>
<evidence type="ECO:0000256" key="1">
    <source>
        <dbReference type="SAM" id="MobiDB-lite"/>
    </source>
</evidence>
<dbReference type="AlphaFoldDB" id="A0A1J0WN89"/>
<gene>
    <name evidence="3" type="ORF">BOO69_19370</name>
</gene>
<dbReference type="Gene3D" id="1.20.5.920">
    <property type="entry name" value="rhodobacter sphaeroides pufx membrane protein"/>
    <property type="match status" value="1"/>
</dbReference>
<dbReference type="KEGG" id="suam:BOO69_19370"/>
<keyword evidence="3" id="KW-0614">Plasmid</keyword>
<dbReference type="Pfam" id="PF11511">
    <property type="entry name" value="RhodobacterPufX"/>
    <property type="match status" value="1"/>
</dbReference>
<keyword evidence="2" id="KW-0472">Membrane</keyword>
<organism evidence="3 4">
    <name type="scientific">Sulfitobacter alexandrii</name>
    <dbReference type="NCBI Taxonomy" id="1917485"/>
    <lineage>
        <taxon>Bacteria</taxon>
        <taxon>Pseudomonadati</taxon>
        <taxon>Pseudomonadota</taxon>
        <taxon>Alphaproteobacteria</taxon>
        <taxon>Rhodobacterales</taxon>
        <taxon>Roseobacteraceae</taxon>
        <taxon>Sulfitobacter</taxon>
    </lineage>
</organism>
<evidence type="ECO:0000313" key="4">
    <source>
        <dbReference type="Proteomes" id="UP000181897"/>
    </source>
</evidence>